<accession>A0A3D9RR65</accession>
<keyword evidence="2" id="KW-0808">Transferase</keyword>
<feature type="transmembrane region" description="Helical" evidence="1">
    <location>
        <begin position="43"/>
        <end position="65"/>
    </location>
</feature>
<dbReference type="PANTHER" id="PTHR42811">
    <property type="entry name" value="SERINE ACETYLTRANSFERASE"/>
    <property type="match status" value="1"/>
</dbReference>
<keyword evidence="1" id="KW-0472">Membrane</keyword>
<gene>
    <name evidence="2" type="ORF">BX611_1521</name>
</gene>
<dbReference type="Proteomes" id="UP000256429">
    <property type="component" value="Unassembled WGS sequence"/>
</dbReference>
<comment type="caution">
    <text evidence="2">The sequence shown here is derived from an EMBL/GenBank/DDBJ whole genome shotgun (WGS) entry which is preliminary data.</text>
</comment>
<reference evidence="2 3" key="1">
    <citation type="submission" date="2018-08" db="EMBL/GenBank/DDBJ databases">
        <title>Genomic Encyclopedia of Type Strains, Phase III (KMG-III): the genomes of soil and plant-associated and newly described type strains.</title>
        <authorList>
            <person name="Whitman W."/>
        </authorList>
    </citation>
    <scope>NUCLEOTIDE SEQUENCE [LARGE SCALE GENOMIC DNA]</scope>
    <source>
        <strain evidence="2 3">325-5</strain>
    </source>
</reference>
<dbReference type="InterPro" id="IPR011004">
    <property type="entry name" value="Trimer_LpxA-like_sf"/>
</dbReference>
<dbReference type="EMBL" id="QTTQ01000010">
    <property type="protein sequence ID" value="REE81978.1"/>
    <property type="molecule type" value="Genomic_DNA"/>
</dbReference>
<name>A0A3D9RR65_9FLAO</name>
<protein>
    <submittedName>
        <fullName evidence="2">Serine acetyltransferase</fullName>
    </submittedName>
</protein>
<keyword evidence="1" id="KW-0812">Transmembrane</keyword>
<dbReference type="AlphaFoldDB" id="A0A3D9RR65"/>
<keyword evidence="1" id="KW-1133">Transmembrane helix</keyword>
<keyword evidence="3" id="KW-1185">Reference proteome</keyword>
<dbReference type="Gene3D" id="2.160.10.10">
    <property type="entry name" value="Hexapeptide repeat proteins"/>
    <property type="match status" value="1"/>
</dbReference>
<evidence type="ECO:0000313" key="3">
    <source>
        <dbReference type="Proteomes" id="UP000256429"/>
    </source>
</evidence>
<dbReference type="OrthoDB" id="9814490at2"/>
<feature type="transmembrane region" description="Helical" evidence="1">
    <location>
        <begin position="20"/>
        <end position="37"/>
    </location>
</feature>
<proteinExistence type="predicted"/>
<evidence type="ECO:0000256" key="1">
    <source>
        <dbReference type="SAM" id="Phobius"/>
    </source>
</evidence>
<dbReference type="GO" id="GO:0016740">
    <property type="term" value="F:transferase activity"/>
    <property type="evidence" value="ECO:0007669"/>
    <property type="project" value="UniProtKB-KW"/>
</dbReference>
<dbReference type="SUPFAM" id="SSF51161">
    <property type="entry name" value="Trimeric LpxA-like enzymes"/>
    <property type="match status" value="1"/>
</dbReference>
<sequence length="174" mass="19452">MTQFKYFISDINRLLGKRKIRIIHIWLSRIFVGIFLYRFERSLFLIFNNFYGILRIPFLPLFYLFQAYSNIDIHYKANIKGGLLILHPSLGIVISGQVSIGENLTLTGGNLIGTKKNCEKDSFIIGDHCTFGGNATLIGPLILSDNITIGASACVINNCLQKNSILVGIPAKEV</sequence>
<dbReference type="RefSeq" id="WP_115879736.1">
    <property type="nucleotide sequence ID" value="NZ_QTTQ01000010.1"/>
</dbReference>
<organism evidence="2 3">
    <name type="scientific">Lutibacter oceani</name>
    <dbReference type="NCBI Taxonomy" id="1853311"/>
    <lineage>
        <taxon>Bacteria</taxon>
        <taxon>Pseudomonadati</taxon>
        <taxon>Bacteroidota</taxon>
        <taxon>Flavobacteriia</taxon>
        <taxon>Flavobacteriales</taxon>
        <taxon>Flavobacteriaceae</taxon>
        <taxon>Lutibacter</taxon>
    </lineage>
</organism>
<evidence type="ECO:0000313" key="2">
    <source>
        <dbReference type="EMBL" id="REE81978.1"/>
    </source>
</evidence>